<dbReference type="GO" id="GO:0005829">
    <property type="term" value="C:cytosol"/>
    <property type="evidence" value="ECO:0007669"/>
    <property type="project" value="TreeGrafter"/>
</dbReference>
<name>A0A1H9WYH1_9RHOB</name>
<feature type="binding site" evidence="5 7">
    <location>
        <begin position="339"/>
        <end position="341"/>
    </location>
    <ligand>
        <name>NAD(+)</name>
        <dbReference type="ChEBI" id="CHEBI:57540"/>
    </ligand>
</feature>
<dbReference type="Pfam" id="PF05221">
    <property type="entry name" value="AdoHcyase"/>
    <property type="match status" value="1"/>
</dbReference>
<comment type="catalytic activity">
    <reaction evidence="5 8">
        <text>S-adenosyl-L-homocysteine + H2O = L-homocysteine + adenosine</text>
        <dbReference type="Rhea" id="RHEA:21708"/>
        <dbReference type="ChEBI" id="CHEBI:15377"/>
        <dbReference type="ChEBI" id="CHEBI:16335"/>
        <dbReference type="ChEBI" id="CHEBI:57856"/>
        <dbReference type="ChEBI" id="CHEBI:58199"/>
        <dbReference type="EC" id="3.13.2.1"/>
    </reaction>
</comment>
<dbReference type="InterPro" id="IPR015878">
    <property type="entry name" value="Ado_hCys_hydrolase_NAD-bd"/>
</dbReference>
<dbReference type="NCBIfam" id="TIGR00936">
    <property type="entry name" value="ahcY"/>
    <property type="match status" value="1"/>
</dbReference>
<comment type="subcellular location">
    <subcellularLocation>
        <location evidence="5">Cytoplasm</location>
    </subcellularLocation>
</comment>
<dbReference type="SMART" id="SM00997">
    <property type="entry name" value="AdoHcyase_NAD"/>
    <property type="match status" value="1"/>
</dbReference>
<dbReference type="GO" id="GO:0006730">
    <property type="term" value="P:one-carbon metabolic process"/>
    <property type="evidence" value="ECO:0007669"/>
    <property type="project" value="UniProtKB-UniRule"/>
</dbReference>
<evidence type="ECO:0000256" key="8">
    <source>
        <dbReference type="RuleBase" id="RU000548"/>
    </source>
</evidence>
<dbReference type="SMART" id="SM00996">
    <property type="entry name" value="AdoHcyase"/>
    <property type="match status" value="1"/>
</dbReference>
<organism evidence="11 12">
    <name type="scientific">Tranquillimonas rosea</name>
    <dbReference type="NCBI Taxonomy" id="641238"/>
    <lineage>
        <taxon>Bacteria</taxon>
        <taxon>Pseudomonadati</taxon>
        <taxon>Pseudomonadota</taxon>
        <taxon>Alphaproteobacteria</taxon>
        <taxon>Rhodobacterales</taxon>
        <taxon>Roseobacteraceae</taxon>
        <taxon>Tranquillimonas</taxon>
    </lineage>
</organism>
<dbReference type="UniPathway" id="UPA00314">
    <property type="reaction ID" value="UER00076"/>
</dbReference>
<dbReference type="CDD" id="cd00401">
    <property type="entry name" value="SAHH"/>
    <property type="match status" value="1"/>
</dbReference>
<comment type="similarity">
    <text evidence="1 5 9">Belongs to the adenosylhomocysteinase family.</text>
</comment>
<feature type="binding site" evidence="5">
    <location>
        <begin position="260"/>
        <end position="265"/>
    </location>
    <ligand>
        <name>NAD(+)</name>
        <dbReference type="ChEBI" id="CHEBI:57540"/>
    </ligand>
</feature>
<dbReference type="PROSITE" id="PS00739">
    <property type="entry name" value="ADOHCYASE_2"/>
    <property type="match status" value="1"/>
</dbReference>
<dbReference type="AlphaFoldDB" id="A0A1H9WYH1"/>
<evidence type="ECO:0000256" key="4">
    <source>
        <dbReference type="ARBA" id="ARBA00023027"/>
    </source>
</evidence>
<dbReference type="GO" id="GO:0033353">
    <property type="term" value="P:S-adenosylmethionine cycle"/>
    <property type="evidence" value="ECO:0007669"/>
    <property type="project" value="TreeGrafter"/>
</dbReference>
<evidence type="ECO:0000256" key="7">
    <source>
        <dbReference type="PIRSR" id="PIRSR001109-2"/>
    </source>
</evidence>
<dbReference type="EMBL" id="FOGU01000014">
    <property type="protein sequence ID" value="SES38841.1"/>
    <property type="molecule type" value="Genomic_DNA"/>
</dbReference>
<dbReference type="PANTHER" id="PTHR23420:SF0">
    <property type="entry name" value="ADENOSYLHOMOCYSTEINASE"/>
    <property type="match status" value="1"/>
</dbReference>
<dbReference type="PANTHER" id="PTHR23420">
    <property type="entry name" value="ADENOSYLHOMOCYSTEINASE"/>
    <property type="match status" value="1"/>
</dbReference>
<dbReference type="EC" id="3.13.2.1" evidence="5"/>
<dbReference type="Proteomes" id="UP000198885">
    <property type="component" value="Unassembled WGS sequence"/>
</dbReference>
<evidence type="ECO:0000256" key="3">
    <source>
        <dbReference type="ARBA" id="ARBA00022801"/>
    </source>
</evidence>
<feature type="binding site" evidence="5 7">
    <location>
        <position position="384"/>
    </location>
    <ligand>
        <name>NAD(+)</name>
        <dbReference type="ChEBI" id="CHEBI:57540"/>
    </ligand>
</feature>
<gene>
    <name evidence="5" type="primary">ahcY</name>
    <name evidence="11" type="ORF">SAMN04490244_11475</name>
</gene>
<comment type="function">
    <text evidence="5">May play a key role in the regulation of the intracellular concentration of adenosylhomocysteine.</text>
</comment>
<evidence type="ECO:0000256" key="5">
    <source>
        <dbReference type="HAMAP-Rule" id="MF_00563"/>
    </source>
</evidence>
<feature type="binding site" evidence="5 7">
    <location>
        <position position="283"/>
    </location>
    <ligand>
        <name>NAD(+)</name>
        <dbReference type="ChEBI" id="CHEBI:57540"/>
    </ligand>
</feature>
<dbReference type="SUPFAM" id="SSF52283">
    <property type="entry name" value="Formate/glycerate dehydrogenase catalytic domain-like"/>
    <property type="match status" value="1"/>
</dbReference>
<feature type="binding site" evidence="7">
    <location>
        <begin position="262"/>
        <end position="267"/>
    </location>
    <ligand>
        <name>NAD(+)</name>
        <dbReference type="ChEBI" id="CHEBI:57540"/>
    </ligand>
</feature>
<sequence length="470" mass="51757">MNKPDMPTAGDYAIKDISLAAYGRRELDIAETEMPGLMALREEYGESKPLKGARIAGSLHMTIQTACLIETLVALGADVRWASCNIFSTQDHAAAVIAEGGTPVFAIKGESLVDYWDYCDRIFQFEDGANLILDDGGDATMYILVGARVENGEDELIAAPTSEEEEALFAQIKKRMAESPGWFTKQRDKLYGVSEETTTGVHRLYQLMEQGQLPFPAINVNDSVTKSKFDNKYGCKESLVDGIRRATDTMMAGKVAVVCGYGDVGKGSAASLAGAGARVKVTEVDPICALQAAMDGFEVVTLEEVIDQADIFITTTGNKDVIRIEHMREMKDMAIVGNIGHFDNEIQVANLKNHKWTNIKDQVDMIEMPSGNRIILLSEGRLLNLGNATGHPSFVMSASFTNQTLAQIELWTKGDQYENKVYVLPKHLDEKVARLHLGRIGVKLTELRKDQADYIGVTAEGPFKPEHYRY</sequence>
<keyword evidence="4 5" id="KW-0520">NAD</keyword>
<feature type="binding site" evidence="7">
    <location>
        <position position="391"/>
    </location>
    <ligand>
        <name>NAD(+)</name>
        <dbReference type="ChEBI" id="CHEBI:57540"/>
    </ligand>
</feature>
<feature type="binding site" evidence="5 7">
    <location>
        <begin position="197"/>
        <end position="199"/>
    </location>
    <ligand>
        <name>NAD(+)</name>
        <dbReference type="ChEBI" id="CHEBI:57540"/>
    </ligand>
</feature>
<comment type="cofactor">
    <cofactor evidence="5 7 8">
        <name>NAD(+)</name>
        <dbReference type="ChEBI" id="CHEBI:57540"/>
    </cofactor>
    <text evidence="5 7 8">Binds 1 NAD(+) per subunit.</text>
</comment>
<accession>A0A1H9WYH1</accession>
<dbReference type="SUPFAM" id="SSF51735">
    <property type="entry name" value="NAD(P)-binding Rossmann-fold domains"/>
    <property type="match status" value="1"/>
</dbReference>
<dbReference type="FunFam" id="3.40.50.720:FF:000004">
    <property type="entry name" value="Adenosylhomocysteinase"/>
    <property type="match status" value="1"/>
</dbReference>
<feature type="binding site" evidence="5 6">
    <location>
        <position position="226"/>
    </location>
    <ligand>
        <name>substrate</name>
    </ligand>
</feature>
<feature type="binding site" evidence="5 6">
    <location>
        <position position="196"/>
    </location>
    <ligand>
        <name>substrate</name>
    </ligand>
</feature>
<keyword evidence="2 5" id="KW-0554">One-carbon metabolism</keyword>
<evidence type="ECO:0000313" key="11">
    <source>
        <dbReference type="EMBL" id="SES38841.1"/>
    </source>
</evidence>
<dbReference type="GO" id="GO:0004013">
    <property type="term" value="F:adenosylhomocysteinase activity"/>
    <property type="evidence" value="ECO:0007669"/>
    <property type="project" value="UniProtKB-UniRule"/>
</dbReference>
<feature type="domain" description="S-adenosyl-L-homocysteine hydrolase NAD binding" evidence="10">
    <location>
        <begin position="231"/>
        <end position="390"/>
    </location>
</feature>
<evidence type="ECO:0000256" key="9">
    <source>
        <dbReference type="RuleBase" id="RU004166"/>
    </source>
</evidence>
<comment type="pathway">
    <text evidence="5 8">Amino-acid biosynthesis; L-homocysteine biosynthesis; L-homocysteine from S-adenosyl-L-homocysteine: step 1/1.</text>
</comment>
<feature type="binding site" evidence="5 6">
    <location>
        <position position="62"/>
    </location>
    <ligand>
        <name>substrate</name>
    </ligand>
</feature>
<dbReference type="NCBIfam" id="NF004005">
    <property type="entry name" value="PRK05476.2-3"/>
    <property type="match status" value="1"/>
</dbReference>
<evidence type="ECO:0000256" key="2">
    <source>
        <dbReference type="ARBA" id="ARBA00022563"/>
    </source>
</evidence>
<dbReference type="InterPro" id="IPR020082">
    <property type="entry name" value="S-Ado-L-homoCys_hydrolase_CS"/>
</dbReference>
<dbReference type="GO" id="GO:0071269">
    <property type="term" value="P:L-homocysteine biosynthetic process"/>
    <property type="evidence" value="ECO:0007669"/>
    <property type="project" value="UniProtKB-UniRule"/>
</dbReference>
<keyword evidence="3 5" id="KW-0378">Hydrolase</keyword>
<feature type="binding site" evidence="5 6">
    <location>
        <position position="230"/>
    </location>
    <ligand>
        <name>substrate</name>
    </ligand>
</feature>
<dbReference type="STRING" id="641238.SAMN04490244_11475"/>
<keyword evidence="12" id="KW-1185">Reference proteome</keyword>
<dbReference type="Gene3D" id="3.40.50.1480">
    <property type="entry name" value="Adenosylhomocysteinase-like"/>
    <property type="match status" value="1"/>
</dbReference>
<evidence type="ECO:0000256" key="1">
    <source>
        <dbReference type="ARBA" id="ARBA00007122"/>
    </source>
</evidence>
<dbReference type="RefSeq" id="WP_408033446.1">
    <property type="nucleotide sequence ID" value="NZ_CBDDGO010000004.1"/>
</dbReference>
<reference evidence="11 12" key="1">
    <citation type="submission" date="2016-10" db="EMBL/GenBank/DDBJ databases">
        <authorList>
            <person name="de Groot N.N."/>
        </authorList>
    </citation>
    <scope>NUCLEOTIDE SEQUENCE [LARGE SCALE GENOMIC DNA]</scope>
    <source>
        <strain evidence="11 12">DSM 23042</strain>
    </source>
</reference>
<keyword evidence="5" id="KW-0963">Cytoplasm</keyword>
<evidence type="ECO:0000256" key="6">
    <source>
        <dbReference type="PIRSR" id="PIRSR001109-1"/>
    </source>
</evidence>
<evidence type="ECO:0000313" key="12">
    <source>
        <dbReference type="Proteomes" id="UP000198885"/>
    </source>
</evidence>
<dbReference type="PIRSF" id="PIRSF001109">
    <property type="entry name" value="Ad_hcy_hydrolase"/>
    <property type="match status" value="1"/>
</dbReference>
<proteinExistence type="inferred from homology"/>
<evidence type="ECO:0000259" key="10">
    <source>
        <dbReference type="SMART" id="SM00997"/>
    </source>
</evidence>
<dbReference type="Gene3D" id="3.40.50.720">
    <property type="entry name" value="NAD(P)-binding Rossmann-like Domain"/>
    <property type="match status" value="1"/>
</dbReference>
<dbReference type="HAMAP" id="MF_00563">
    <property type="entry name" value="AdoHcyase"/>
    <property type="match status" value="1"/>
</dbReference>
<feature type="binding site" evidence="5">
    <location>
        <position position="231"/>
    </location>
    <ligand>
        <name>NAD(+)</name>
        <dbReference type="ChEBI" id="CHEBI:57540"/>
    </ligand>
</feature>
<dbReference type="InterPro" id="IPR000043">
    <property type="entry name" value="Adenosylhomocysteinase-like"/>
</dbReference>
<dbReference type="Pfam" id="PF00670">
    <property type="entry name" value="AdoHcyase_NAD"/>
    <property type="match status" value="1"/>
</dbReference>
<feature type="binding site" evidence="5 6">
    <location>
        <position position="135"/>
    </location>
    <ligand>
        <name>substrate</name>
    </ligand>
</feature>
<dbReference type="InterPro" id="IPR036291">
    <property type="entry name" value="NAD(P)-bd_dom_sf"/>
</dbReference>
<protein>
    <recommendedName>
        <fullName evidence="5">Adenosylhomocysteinase</fullName>
        <ecNumber evidence="5">3.13.2.1</ecNumber>
    </recommendedName>
    <alternativeName>
        <fullName evidence="5">S-adenosyl-L-homocysteine hydrolase</fullName>
        <shortName evidence="5">AdoHcyase</shortName>
    </alternativeName>
</protein>
<feature type="binding site" evidence="5">
    <location>
        <position position="318"/>
    </location>
    <ligand>
        <name>NAD(+)</name>
        <dbReference type="ChEBI" id="CHEBI:57540"/>
    </ligand>
</feature>
<dbReference type="InterPro" id="IPR042172">
    <property type="entry name" value="Adenosylhomocyst_ase-like_sf"/>
</dbReference>